<dbReference type="GO" id="GO:0002949">
    <property type="term" value="P:tRNA threonylcarbamoyladenosine modification"/>
    <property type="evidence" value="ECO:0007669"/>
    <property type="project" value="InterPro"/>
</dbReference>
<evidence type="ECO:0000259" key="2">
    <source>
        <dbReference type="Pfam" id="PF00814"/>
    </source>
</evidence>
<accession>A0A1H1V6T8</accession>
<dbReference type="InterPro" id="IPR043129">
    <property type="entry name" value="ATPase_NBD"/>
</dbReference>
<dbReference type="OrthoDB" id="9809995at2"/>
<dbReference type="PANTHER" id="PTHR11735">
    <property type="entry name" value="TRNA N6-ADENOSINE THREONYLCARBAMOYLTRANSFERASE"/>
    <property type="match status" value="1"/>
</dbReference>
<dbReference type="EMBL" id="LT629776">
    <property type="protein sequence ID" value="SDS80477.1"/>
    <property type="molecule type" value="Genomic_DNA"/>
</dbReference>
<dbReference type="InterPro" id="IPR022496">
    <property type="entry name" value="T6A_TsaB"/>
</dbReference>
<dbReference type="RefSeq" id="WP_083372655.1">
    <property type="nucleotide sequence ID" value="NZ_LT629776.1"/>
</dbReference>
<dbReference type="eggNOG" id="COG1214">
    <property type="taxonomic scope" value="Bacteria"/>
</dbReference>
<proteinExistence type="predicted"/>
<dbReference type="NCBIfam" id="TIGR03725">
    <property type="entry name" value="T6A_YeaZ"/>
    <property type="match status" value="1"/>
</dbReference>
<dbReference type="Gene3D" id="3.30.420.40">
    <property type="match status" value="2"/>
</dbReference>
<gene>
    <name evidence="3" type="ORF">SAMN04489860_2411</name>
</gene>
<feature type="region of interest" description="Disordered" evidence="1">
    <location>
        <begin position="203"/>
        <end position="234"/>
    </location>
</feature>
<name>A0A1H1V6T8_9CELL</name>
<protein>
    <submittedName>
        <fullName evidence="3">tRNA threonylcarbamoyladenosine biosynthesis protein TsaB</fullName>
    </submittedName>
</protein>
<evidence type="ECO:0000313" key="3">
    <source>
        <dbReference type="EMBL" id="SDS80477.1"/>
    </source>
</evidence>
<sequence length="234" mass="24139">MAVLSIDTSAAVAAAVVREDGARLASAVVPEQRRHAELLAPMVADLLLEASITPADLTAVVGGTGPAPFTGLRVGLVTARTTALALGIPVLGVPSLDAVAAQAVADLGLLPDAEVLVATDARRRQVYWARYSVLSTAAAYGVPDLRRTDGFDVAAAADLRTDGATVVGQGAALYPDALRAPEDGPQTPDPVLLARIALARRAAGVEQPTEPLYLRRPDVQVPAPRKRAVPAENP</sequence>
<dbReference type="Pfam" id="PF00814">
    <property type="entry name" value="TsaD"/>
    <property type="match status" value="1"/>
</dbReference>
<dbReference type="PANTHER" id="PTHR11735:SF11">
    <property type="entry name" value="TRNA THREONYLCARBAMOYLADENOSINE BIOSYNTHESIS PROTEIN TSAB"/>
    <property type="match status" value="1"/>
</dbReference>
<keyword evidence="4" id="KW-1185">Reference proteome</keyword>
<dbReference type="AlphaFoldDB" id="A0A1H1V6T8"/>
<evidence type="ECO:0000256" key="1">
    <source>
        <dbReference type="SAM" id="MobiDB-lite"/>
    </source>
</evidence>
<dbReference type="InterPro" id="IPR000905">
    <property type="entry name" value="Gcp-like_dom"/>
</dbReference>
<evidence type="ECO:0000313" key="4">
    <source>
        <dbReference type="Proteomes" id="UP000185663"/>
    </source>
</evidence>
<dbReference type="SUPFAM" id="SSF53067">
    <property type="entry name" value="Actin-like ATPase domain"/>
    <property type="match status" value="2"/>
</dbReference>
<reference evidence="3 4" key="1">
    <citation type="submission" date="2016-10" db="EMBL/GenBank/DDBJ databases">
        <authorList>
            <person name="de Groot N.N."/>
        </authorList>
    </citation>
    <scope>NUCLEOTIDE SEQUENCE [LARGE SCALE GENOMIC DNA]</scope>
    <source>
        <strain evidence="3 4">DSM 22126</strain>
    </source>
</reference>
<organism evidence="3 4">
    <name type="scientific">Paraoerskovia marina</name>
    <dbReference type="NCBI Taxonomy" id="545619"/>
    <lineage>
        <taxon>Bacteria</taxon>
        <taxon>Bacillati</taxon>
        <taxon>Actinomycetota</taxon>
        <taxon>Actinomycetes</taxon>
        <taxon>Micrococcales</taxon>
        <taxon>Cellulomonadaceae</taxon>
        <taxon>Paraoerskovia</taxon>
    </lineage>
</organism>
<dbReference type="STRING" id="545619.SAMN04489860_2411"/>
<dbReference type="GO" id="GO:0005829">
    <property type="term" value="C:cytosol"/>
    <property type="evidence" value="ECO:0007669"/>
    <property type="project" value="TreeGrafter"/>
</dbReference>
<feature type="domain" description="Gcp-like" evidence="2">
    <location>
        <begin position="28"/>
        <end position="136"/>
    </location>
</feature>
<dbReference type="Proteomes" id="UP000185663">
    <property type="component" value="Chromosome I"/>
</dbReference>